<dbReference type="InterPro" id="IPR018062">
    <property type="entry name" value="HTH_AraC-typ_CS"/>
</dbReference>
<dbReference type="InterPro" id="IPR053142">
    <property type="entry name" value="PchR_regulatory_protein"/>
</dbReference>
<keyword evidence="6" id="KW-1185">Reference proteome</keyword>
<keyword evidence="3" id="KW-0804">Transcription</keyword>
<keyword evidence="2" id="KW-0238">DNA-binding</keyword>
<evidence type="ECO:0000313" key="6">
    <source>
        <dbReference type="Proteomes" id="UP001269819"/>
    </source>
</evidence>
<name>A0ABU3W221_9GAMM</name>
<dbReference type="Proteomes" id="UP001269819">
    <property type="component" value="Unassembled WGS sequence"/>
</dbReference>
<gene>
    <name evidence="5" type="ORF">RYS15_17975</name>
</gene>
<evidence type="ECO:0000256" key="2">
    <source>
        <dbReference type="ARBA" id="ARBA00023125"/>
    </source>
</evidence>
<dbReference type="SMART" id="SM00342">
    <property type="entry name" value="HTH_ARAC"/>
    <property type="match status" value="1"/>
</dbReference>
<accession>A0ABU3W221</accession>
<dbReference type="PANTHER" id="PTHR47893">
    <property type="entry name" value="REGULATORY PROTEIN PCHR"/>
    <property type="match status" value="1"/>
</dbReference>
<dbReference type="InterPro" id="IPR018060">
    <property type="entry name" value="HTH_AraC"/>
</dbReference>
<evidence type="ECO:0000256" key="1">
    <source>
        <dbReference type="ARBA" id="ARBA00023015"/>
    </source>
</evidence>
<keyword evidence="1" id="KW-0805">Transcription regulation</keyword>
<protein>
    <submittedName>
        <fullName evidence="5">Helix-turn-helix transcriptional regulator</fullName>
    </submittedName>
</protein>
<dbReference type="PROSITE" id="PS01124">
    <property type="entry name" value="HTH_ARAC_FAMILY_2"/>
    <property type="match status" value="1"/>
</dbReference>
<dbReference type="SUPFAM" id="SSF46689">
    <property type="entry name" value="Homeodomain-like"/>
    <property type="match status" value="2"/>
</dbReference>
<organism evidence="5 6">
    <name type="scientific">Marinobacter xestospongiae</name>
    <dbReference type="NCBI Taxonomy" id="994319"/>
    <lineage>
        <taxon>Bacteria</taxon>
        <taxon>Pseudomonadati</taxon>
        <taxon>Pseudomonadota</taxon>
        <taxon>Gammaproteobacteria</taxon>
        <taxon>Pseudomonadales</taxon>
        <taxon>Marinobacteraceae</taxon>
        <taxon>Marinobacter</taxon>
    </lineage>
</organism>
<evidence type="ECO:0000259" key="4">
    <source>
        <dbReference type="PROSITE" id="PS01124"/>
    </source>
</evidence>
<dbReference type="Gene3D" id="1.10.10.60">
    <property type="entry name" value="Homeodomain-like"/>
    <property type="match status" value="1"/>
</dbReference>
<dbReference type="EMBL" id="JAWIIJ010000016">
    <property type="protein sequence ID" value="MDV2080576.1"/>
    <property type="molecule type" value="Genomic_DNA"/>
</dbReference>
<dbReference type="InterPro" id="IPR009057">
    <property type="entry name" value="Homeodomain-like_sf"/>
</dbReference>
<dbReference type="RefSeq" id="WP_316974966.1">
    <property type="nucleotide sequence ID" value="NZ_JAWIIJ010000016.1"/>
</dbReference>
<feature type="domain" description="HTH araC/xylS-type" evidence="4">
    <location>
        <begin position="71"/>
        <end position="169"/>
    </location>
</feature>
<proteinExistence type="predicted"/>
<dbReference type="Pfam" id="PF12833">
    <property type="entry name" value="HTH_18"/>
    <property type="match status" value="1"/>
</dbReference>
<dbReference type="PANTHER" id="PTHR47893:SF1">
    <property type="entry name" value="REGULATORY PROTEIN PCHR"/>
    <property type="match status" value="1"/>
</dbReference>
<evidence type="ECO:0000256" key="3">
    <source>
        <dbReference type="ARBA" id="ARBA00023163"/>
    </source>
</evidence>
<dbReference type="PROSITE" id="PS00041">
    <property type="entry name" value="HTH_ARAC_FAMILY_1"/>
    <property type="match status" value="1"/>
</dbReference>
<evidence type="ECO:0000313" key="5">
    <source>
        <dbReference type="EMBL" id="MDV2080576.1"/>
    </source>
</evidence>
<comment type="caution">
    <text evidence="5">The sequence shown here is derived from an EMBL/GenBank/DDBJ whole genome shotgun (WGS) entry which is preliminary data.</text>
</comment>
<reference evidence="5 6" key="1">
    <citation type="submission" date="2023-10" db="EMBL/GenBank/DDBJ databases">
        <title>Characteristics and mechanism of a salt-tolerant marine origin heterotrophic nitrifying- aerobic denitrifying bacteria Marinobacter xestospongiae HN1.</title>
        <authorList>
            <person name="Qi R."/>
        </authorList>
    </citation>
    <scope>NUCLEOTIDE SEQUENCE [LARGE SCALE GENOMIC DNA]</scope>
    <source>
        <strain evidence="5 6">HN1</strain>
    </source>
</reference>
<sequence>MHGVAWQKRTRSLATELFQLAAAAEQPVLPLRRDGLARCFLASLLEDYANQQLRHETLDEAASVWEQQTLAQICDYISLQLATPLRSDDLALHFGLSRHRLNELFRNLVGQSASDYIREQRLTTAREQIETQGLPVKVAAHNVGYRHVSNFTNAYRQYFGVTPGQSQSSSIQQ</sequence>